<organism evidence="1">
    <name type="scientific">Candidatus Kentrum sp. FW</name>
    <dbReference type="NCBI Taxonomy" id="2126338"/>
    <lineage>
        <taxon>Bacteria</taxon>
        <taxon>Pseudomonadati</taxon>
        <taxon>Pseudomonadota</taxon>
        <taxon>Gammaproteobacteria</taxon>
        <taxon>Candidatus Kentrum</taxon>
    </lineage>
</organism>
<dbReference type="AlphaFoldDB" id="A0A450TJE6"/>
<dbReference type="EMBL" id="CAADFE010000012">
    <property type="protein sequence ID" value="VFJ67454.1"/>
    <property type="molecule type" value="Genomic_DNA"/>
</dbReference>
<evidence type="ECO:0000313" key="1">
    <source>
        <dbReference type="EMBL" id="VFJ67454.1"/>
    </source>
</evidence>
<proteinExistence type="predicted"/>
<reference evidence="1" key="1">
    <citation type="submission" date="2019-02" db="EMBL/GenBank/DDBJ databases">
        <authorList>
            <person name="Gruber-Vodicka R. H."/>
            <person name="Seah K. B. B."/>
        </authorList>
    </citation>
    <scope>NUCLEOTIDE SEQUENCE</scope>
    <source>
        <strain evidence="1">BECK_BZ131</strain>
    </source>
</reference>
<name>A0A450TJE6_9GAMM</name>
<gene>
    <name evidence="1" type="ORF">BECKFW1821C_GA0114237_10128</name>
</gene>
<sequence>MLCRLEAEPRQDVTVGYEEVTDFLNLSCFSCHMAASQHDFVCGDKEGDKNCTPVPFDRPMLHALQNTDPRCGSGDVSPEDTKALARLKKVVEKLLAK</sequence>
<protein>
    <submittedName>
        <fullName evidence="1">Uncharacterized protein</fullName>
    </submittedName>
</protein>
<accession>A0A450TJE6</accession>